<dbReference type="AlphaFoldDB" id="A0ABD5NRE9"/>
<evidence type="ECO:0000313" key="4">
    <source>
        <dbReference type="Proteomes" id="UP001595846"/>
    </source>
</evidence>
<organism evidence="3 4">
    <name type="scientific">Halovivax cerinus</name>
    <dbReference type="NCBI Taxonomy" id="1487865"/>
    <lineage>
        <taxon>Archaea</taxon>
        <taxon>Methanobacteriati</taxon>
        <taxon>Methanobacteriota</taxon>
        <taxon>Stenosarchaea group</taxon>
        <taxon>Halobacteria</taxon>
        <taxon>Halobacteriales</taxon>
        <taxon>Natrialbaceae</taxon>
        <taxon>Halovivax</taxon>
    </lineage>
</organism>
<dbReference type="Proteomes" id="UP001595846">
    <property type="component" value="Unassembled WGS sequence"/>
</dbReference>
<dbReference type="Gene3D" id="2.60.40.10">
    <property type="entry name" value="Immunoglobulins"/>
    <property type="match status" value="1"/>
</dbReference>
<feature type="compositionally biased region" description="Acidic residues" evidence="1">
    <location>
        <begin position="56"/>
        <end position="68"/>
    </location>
</feature>
<protein>
    <submittedName>
        <fullName evidence="3">CARDB domain-containing protein</fullName>
    </submittedName>
</protein>
<name>A0ABD5NRE9_9EURY</name>
<dbReference type="InterPro" id="IPR011635">
    <property type="entry name" value="CARDB"/>
</dbReference>
<evidence type="ECO:0000313" key="3">
    <source>
        <dbReference type="EMBL" id="MFC3959647.1"/>
    </source>
</evidence>
<evidence type="ECO:0000256" key="1">
    <source>
        <dbReference type="SAM" id="MobiDB-lite"/>
    </source>
</evidence>
<dbReference type="Pfam" id="PF07705">
    <property type="entry name" value="CARDB"/>
    <property type="match status" value="1"/>
</dbReference>
<dbReference type="InterPro" id="IPR013783">
    <property type="entry name" value="Ig-like_fold"/>
</dbReference>
<proteinExistence type="predicted"/>
<keyword evidence="4" id="KW-1185">Reference proteome</keyword>
<comment type="caution">
    <text evidence="3">The sequence shown here is derived from an EMBL/GenBank/DDBJ whole genome shotgun (WGS) entry which is preliminary data.</text>
</comment>
<accession>A0ABD5NRE9</accession>
<feature type="region of interest" description="Disordered" evidence="1">
    <location>
        <begin position="46"/>
        <end position="81"/>
    </location>
</feature>
<sequence length="732" mass="77087">MRDRLAVAIVCLLVLSPSLAVGTVAADGASIDGHRVADERALDGERLAEGAPYEDWQIDGEQAEETESALERSATPVAEPAATASMHAIDQSTTLHHRPDDVGTFGAVVTLSIPEPVRALSVRVPTRATIESADGFDVVDGSTLRWNGETAQPTVTLGVETNRRQRRGGHANTGDPAGEPAQQVFDAGTDLDFAETREWGIVAVPQLALDWEYERGHSISVERSVDVAGDGAVGETIVVFGPVEVYEAEAGGERHRLVVPQAADLAESPDAILQALDEASRALTLGAPNDEFFVVAAPVGEVDWRAAGLQYGDSDAWVRADAPLDDPGSVWLHEYTHSRQPFAGVGNGTTEAIRWLVEGQADYYAATLALELGYAEYDEFRRFVDRGSLYPYDQGVLSDPDTWTDPETPYARGPPALLAIDREIRRATDGDLTLQHAFRRVNVAETPLESRAFYAAVEAVGGADARATAERVVETETVPDTRTESAYRSLFDGEPTAFDHRFRDAAITVSGPYRGGQLGGLDELVPGETAAVPIAIENEDADTGYFDAALVVDGAIVDATAGSLDAGDRATGTVAWTPTEPGTYDLRVGDDRRTVTVEAAATATVSDLVVSDRSVDQGDDVTATAVVTGHPDRPSRADVHIRTPGGTVAEETVHLAPGATARVEATFTLDRDGLNQVTAGDRQALVGVGTLAGGVAEVDALAESIPTPAIAGGAVVVAALGGVLAARRHGGV</sequence>
<gene>
    <name evidence="3" type="ORF">ACFOUR_14890</name>
</gene>
<dbReference type="GeneID" id="73902272"/>
<evidence type="ECO:0000259" key="2">
    <source>
        <dbReference type="Pfam" id="PF07705"/>
    </source>
</evidence>
<feature type="domain" description="CARDB" evidence="2">
    <location>
        <begin position="523"/>
        <end position="597"/>
    </location>
</feature>
<dbReference type="EMBL" id="JBHSAQ010000013">
    <property type="protein sequence ID" value="MFC3959647.1"/>
    <property type="molecule type" value="Genomic_DNA"/>
</dbReference>
<dbReference type="RefSeq" id="WP_256533159.1">
    <property type="nucleotide sequence ID" value="NZ_CP101824.1"/>
</dbReference>
<feature type="region of interest" description="Disordered" evidence="1">
    <location>
        <begin position="159"/>
        <end position="182"/>
    </location>
</feature>
<reference evidence="3 4" key="1">
    <citation type="journal article" date="2019" name="Int. J. Syst. Evol. Microbiol.">
        <title>The Global Catalogue of Microorganisms (GCM) 10K type strain sequencing project: providing services to taxonomists for standard genome sequencing and annotation.</title>
        <authorList>
            <consortium name="The Broad Institute Genomics Platform"/>
            <consortium name="The Broad Institute Genome Sequencing Center for Infectious Disease"/>
            <person name="Wu L."/>
            <person name="Ma J."/>
        </authorList>
    </citation>
    <scope>NUCLEOTIDE SEQUENCE [LARGE SCALE GENOMIC DNA]</scope>
    <source>
        <strain evidence="3 4">IBRC-M 10256</strain>
    </source>
</reference>